<evidence type="ECO:0000313" key="2">
    <source>
        <dbReference type="EMBL" id="TDM01613.1"/>
    </source>
</evidence>
<name>A0A4R6BIW6_9STAP</name>
<keyword evidence="1" id="KW-1133">Transmembrane helix</keyword>
<sequence>MQKQTGYALYLAPFIMTFFSYHTYANSIMKHPDAWRIILSGLGFTFFFCAWFYMIWVKEAWGQ</sequence>
<proteinExistence type="predicted"/>
<gene>
    <name evidence="2" type="ORF">ERX37_08960</name>
</gene>
<dbReference type="AlphaFoldDB" id="A0A4R6BIW6"/>
<organism evidence="2 3">
    <name type="scientific">Macrococcus hajekii</name>
    <dbReference type="NCBI Taxonomy" id="198482"/>
    <lineage>
        <taxon>Bacteria</taxon>
        <taxon>Bacillati</taxon>
        <taxon>Bacillota</taxon>
        <taxon>Bacilli</taxon>
        <taxon>Bacillales</taxon>
        <taxon>Staphylococcaceae</taxon>
        <taxon>Macrococcus</taxon>
    </lineage>
</organism>
<protein>
    <submittedName>
        <fullName evidence="2">Uncharacterized protein</fullName>
    </submittedName>
</protein>
<evidence type="ECO:0000256" key="1">
    <source>
        <dbReference type="SAM" id="Phobius"/>
    </source>
</evidence>
<feature type="transmembrane region" description="Helical" evidence="1">
    <location>
        <begin position="7"/>
        <end position="25"/>
    </location>
</feature>
<keyword evidence="3" id="KW-1185">Reference proteome</keyword>
<comment type="caution">
    <text evidence="2">The sequence shown here is derived from an EMBL/GenBank/DDBJ whole genome shotgun (WGS) entry which is preliminary data.</text>
</comment>
<dbReference type="RefSeq" id="WP_133430335.1">
    <property type="nucleotide sequence ID" value="NZ_BMCC01000001.1"/>
</dbReference>
<dbReference type="EMBL" id="SCWE01000003">
    <property type="protein sequence ID" value="TDM01613.1"/>
    <property type="molecule type" value="Genomic_DNA"/>
</dbReference>
<accession>A0A4R6BIW6</accession>
<keyword evidence="1" id="KW-0812">Transmembrane</keyword>
<feature type="transmembrane region" description="Helical" evidence="1">
    <location>
        <begin position="37"/>
        <end position="57"/>
    </location>
</feature>
<keyword evidence="1" id="KW-0472">Membrane</keyword>
<evidence type="ECO:0000313" key="3">
    <source>
        <dbReference type="Proteomes" id="UP000295328"/>
    </source>
</evidence>
<reference evidence="2 3" key="1">
    <citation type="submission" date="2019-01" db="EMBL/GenBank/DDBJ databases">
        <title>Draft genome sequences of the type strains of six Macrococcus species.</title>
        <authorList>
            <person name="Mazhar S."/>
            <person name="Altermann E."/>
            <person name="Hill C."/>
            <person name="Mcauliffe O."/>
        </authorList>
    </citation>
    <scope>NUCLEOTIDE SEQUENCE [LARGE SCALE GENOMIC DNA]</scope>
    <source>
        <strain evidence="2 3">CCM4809</strain>
    </source>
</reference>
<dbReference type="Proteomes" id="UP000295328">
    <property type="component" value="Unassembled WGS sequence"/>
</dbReference>